<sequence>MKKMTAKKYETAIDYEAIIDGFDQAKWREGTPEELAEHRERAKNAVIVEIEEIDANDTVEIEEIDKSDER</sequence>
<accession>A0A6J6HMY9</accession>
<gene>
    <name evidence="1" type="ORF">UFOPK1826_01476</name>
</gene>
<organism evidence="1">
    <name type="scientific">freshwater metagenome</name>
    <dbReference type="NCBI Taxonomy" id="449393"/>
    <lineage>
        <taxon>unclassified sequences</taxon>
        <taxon>metagenomes</taxon>
        <taxon>ecological metagenomes</taxon>
    </lineage>
</organism>
<reference evidence="1" key="1">
    <citation type="submission" date="2020-05" db="EMBL/GenBank/DDBJ databases">
        <authorList>
            <person name="Chiriac C."/>
            <person name="Salcher M."/>
            <person name="Ghai R."/>
            <person name="Kavagutti S V."/>
        </authorList>
    </citation>
    <scope>NUCLEOTIDE SEQUENCE</scope>
</reference>
<proteinExistence type="predicted"/>
<dbReference type="AlphaFoldDB" id="A0A6J6HMY9"/>
<protein>
    <submittedName>
        <fullName evidence="1">Unannotated protein</fullName>
    </submittedName>
</protein>
<name>A0A6J6HMY9_9ZZZZ</name>
<dbReference type="EMBL" id="CAEZUN010000247">
    <property type="protein sequence ID" value="CAB4614540.1"/>
    <property type="molecule type" value="Genomic_DNA"/>
</dbReference>
<evidence type="ECO:0000313" key="1">
    <source>
        <dbReference type="EMBL" id="CAB4614540.1"/>
    </source>
</evidence>